<accession>A0A6D2C218</accession>
<reference evidence="2 3" key="1">
    <citation type="journal article" date="2014" name="Genome Announc.">
        <title>Draft genome sequences of eight enterohepatic helicobacter species isolated from both laboratory and wild rodents.</title>
        <authorList>
            <person name="Sheh A."/>
            <person name="Shen Z."/>
            <person name="Fox J.G."/>
        </authorList>
    </citation>
    <scope>NUCLEOTIDE SEQUENCE [LARGE SCALE GENOMIC DNA]</scope>
    <source>
        <strain evidence="2 3">Missouri</strain>
    </source>
</reference>
<dbReference type="Proteomes" id="UP000029870">
    <property type="component" value="Unassembled WGS sequence"/>
</dbReference>
<evidence type="ECO:0000256" key="1">
    <source>
        <dbReference type="SAM" id="SignalP"/>
    </source>
</evidence>
<evidence type="ECO:0000313" key="3">
    <source>
        <dbReference type="Proteomes" id="UP000029870"/>
    </source>
</evidence>
<feature type="chain" id="PRO_5030150904" evidence="1">
    <location>
        <begin position="19"/>
        <end position="164"/>
    </location>
</feature>
<dbReference type="RefSeq" id="WP_004084913.1">
    <property type="nucleotide sequence ID" value="NZ_JAERIZ010000065.1"/>
</dbReference>
<comment type="caution">
    <text evidence="2">The sequence shown here is derived from an EMBL/GenBank/DDBJ whole genome shotgun (WGS) entry which is preliminary data.</text>
</comment>
<organism evidence="2 3">
    <name type="scientific">Helicobacter bilis</name>
    <dbReference type="NCBI Taxonomy" id="37372"/>
    <lineage>
        <taxon>Bacteria</taxon>
        <taxon>Pseudomonadati</taxon>
        <taxon>Campylobacterota</taxon>
        <taxon>Epsilonproteobacteria</taxon>
        <taxon>Campylobacterales</taxon>
        <taxon>Helicobacteraceae</taxon>
        <taxon>Helicobacter</taxon>
    </lineage>
</organism>
<keyword evidence="1" id="KW-0732">Signal</keyword>
<proteinExistence type="predicted"/>
<dbReference type="AlphaFoldDB" id="A0A6D2C218"/>
<feature type="signal peptide" evidence="1">
    <location>
        <begin position="1"/>
        <end position="18"/>
    </location>
</feature>
<dbReference type="GeneID" id="60655996"/>
<dbReference type="EMBL" id="JRPH02000059">
    <property type="protein sequence ID" value="TLE02359.1"/>
    <property type="molecule type" value="Genomic_DNA"/>
</dbReference>
<gene>
    <name evidence="2" type="ORF">LS77_010890</name>
</gene>
<sequence>MKKLVFVLLSVICVYANPANTTITKSCDKSYNEKICGDDPLCSASRCFYKNLSSIEEAFQFYLKEEIQQQESLGDIEYNNSYLLVLKYMLTIPLPKVGESSKYTANIRDYYAVRDGYQNICNFEFKRTKDSLIINFNACYEEEHSLIFIQKAGYIEIAKTMMAL</sequence>
<evidence type="ECO:0000313" key="2">
    <source>
        <dbReference type="EMBL" id="TLE02359.1"/>
    </source>
</evidence>
<name>A0A6D2C218_9HELI</name>
<protein>
    <submittedName>
        <fullName evidence="2">Uncharacterized protein</fullName>
    </submittedName>
</protein>